<dbReference type="SUPFAM" id="SSF74650">
    <property type="entry name" value="Galactose mutarotase-like"/>
    <property type="match status" value="1"/>
</dbReference>
<proteinExistence type="predicted"/>
<dbReference type="PANTHER" id="PTHR11122">
    <property type="entry name" value="APOSPORY-ASSOCIATED PROTEIN C-RELATED"/>
    <property type="match status" value="1"/>
</dbReference>
<organism evidence="1 2">
    <name type="scientific">Parasphingorhabdus marina DSM 22363</name>
    <dbReference type="NCBI Taxonomy" id="1123272"/>
    <lineage>
        <taxon>Bacteria</taxon>
        <taxon>Pseudomonadati</taxon>
        <taxon>Pseudomonadota</taxon>
        <taxon>Alphaproteobacteria</taxon>
        <taxon>Sphingomonadales</taxon>
        <taxon>Sphingomonadaceae</taxon>
        <taxon>Parasphingorhabdus</taxon>
    </lineage>
</organism>
<dbReference type="Proteomes" id="UP000185192">
    <property type="component" value="Unassembled WGS sequence"/>
</dbReference>
<keyword evidence="2" id="KW-1185">Reference proteome</keyword>
<dbReference type="STRING" id="1123272.SAMN02745824_0699"/>
<dbReference type="GO" id="GO:0005975">
    <property type="term" value="P:carbohydrate metabolic process"/>
    <property type="evidence" value="ECO:0007669"/>
    <property type="project" value="InterPro"/>
</dbReference>
<evidence type="ECO:0000313" key="1">
    <source>
        <dbReference type="EMBL" id="SIN60589.1"/>
    </source>
</evidence>
<accession>A0A1N6CQ50</accession>
<dbReference type="PANTHER" id="PTHR11122:SF13">
    <property type="entry name" value="GLUCOSE-6-PHOSPHATE 1-EPIMERASE"/>
    <property type="match status" value="1"/>
</dbReference>
<protein>
    <submittedName>
        <fullName evidence="1">Galactose mutarotase</fullName>
    </submittedName>
</protein>
<evidence type="ECO:0000313" key="2">
    <source>
        <dbReference type="Proteomes" id="UP000185192"/>
    </source>
</evidence>
<dbReference type="GO" id="GO:0030246">
    <property type="term" value="F:carbohydrate binding"/>
    <property type="evidence" value="ECO:0007669"/>
    <property type="project" value="InterPro"/>
</dbReference>
<dbReference type="OrthoDB" id="9795355at2"/>
<dbReference type="Gene3D" id="2.70.98.10">
    <property type="match status" value="1"/>
</dbReference>
<name>A0A1N6CQ50_9SPHN</name>
<dbReference type="InterPro" id="IPR008183">
    <property type="entry name" value="Aldose_1/G6P_1-epimerase"/>
</dbReference>
<dbReference type="CDD" id="cd09024">
    <property type="entry name" value="Aldose_epim_lacX"/>
    <property type="match status" value="1"/>
</dbReference>
<sequence length="303" mass="33840">MGDGPVPPDLVSIASDGLRAAIHPLGAELWSLRDMQDRELMTDADPAYWTGRAPLLFPIVGRLRHDRYRLEGREYAMEKHGFARRQQFELTQSADGRATFSLCANATTRAQYPFEFRLDMAFELKGAELRKTATVANQDDRDMPFSFGFHPAFAWPLPFGGAAGEHEIHFEKAEPAPIRRIGVEPGLIAPAPRPSPVRGRTLRPEYALFEEDAIIWDDLASRQLTWGVPGQTRLDIAFPDTPWLGIWQIPGARYLCIEPWAGMADPAGYDGDFTDKPGMMTLAPGESRSFHMYVGLRENGKPG</sequence>
<dbReference type="InterPro" id="IPR037481">
    <property type="entry name" value="LacX"/>
</dbReference>
<gene>
    <name evidence="1" type="ORF">SAMN02745824_0699</name>
</gene>
<reference evidence="2" key="1">
    <citation type="submission" date="2016-11" db="EMBL/GenBank/DDBJ databases">
        <authorList>
            <person name="Varghese N."/>
            <person name="Submissions S."/>
        </authorList>
    </citation>
    <scope>NUCLEOTIDE SEQUENCE [LARGE SCALE GENOMIC DNA]</scope>
    <source>
        <strain evidence="2">DSM 22363</strain>
    </source>
</reference>
<dbReference type="Pfam" id="PF01263">
    <property type="entry name" value="Aldose_epim"/>
    <property type="match status" value="1"/>
</dbReference>
<dbReference type="RefSeq" id="WP_074203738.1">
    <property type="nucleotide sequence ID" value="NZ_FSQW01000001.1"/>
</dbReference>
<dbReference type="InterPro" id="IPR014718">
    <property type="entry name" value="GH-type_carb-bd"/>
</dbReference>
<dbReference type="AlphaFoldDB" id="A0A1N6CQ50"/>
<dbReference type="GO" id="GO:0016853">
    <property type="term" value="F:isomerase activity"/>
    <property type="evidence" value="ECO:0007669"/>
    <property type="project" value="InterPro"/>
</dbReference>
<dbReference type="InterPro" id="IPR011013">
    <property type="entry name" value="Gal_mutarotase_sf_dom"/>
</dbReference>
<dbReference type="EMBL" id="FSQW01000001">
    <property type="protein sequence ID" value="SIN60589.1"/>
    <property type="molecule type" value="Genomic_DNA"/>
</dbReference>